<gene>
    <name evidence="1" type="ORF">TUM19329_32310</name>
</gene>
<dbReference type="RefSeq" id="WP_275940994.1">
    <property type="nucleotide sequence ID" value="NZ_AP022839.1"/>
</dbReference>
<dbReference type="Proteomes" id="UP000502894">
    <property type="component" value="Chromosome"/>
</dbReference>
<reference evidence="1" key="1">
    <citation type="journal article" date="2020" name="Microbiol. Resour. Announc.">
        <title>Complete Genome Sequence of Novel Psychrotolerant Legionella Strain TUM19329, Isolated from Antarctic Lake Sediment.</title>
        <authorList>
            <person name="Shimada S."/>
            <person name="Nakai R."/>
            <person name="Aoki K."/>
            <person name="Shimoeda N."/>
            <person name="Ohno G."/>
            <person name="Miyazaki Y."/>
            <person name="Kudoh S."/>
            <person name="Imura S."/>
            <person name="Watanabe K."/>
            <person name="Ishii Y."/>
            <person name="Tateda K."/>
        </authorList>
    </citation>
    <scope>NUCLEOTIDE SEQUENCE [LARGE SCALE GENOMIC DNA]</scope>
    <source>
        <strain evidence="1">TUM19329</strain>
    </source>
</reference>
<keyword evidence="2" id="KW-1185">Reference proteome</keyword>
<evidence type="ECO:0000313" key="2">
    <source>
        <dbReference type="Proteomes" id="UP000502894"/>
    </source>
</evidence>
<accession>A0A6F8T9M8</accession>
<dbReference type="KEGG" id="lant:TUM19329_32310"/>
<dbReference type="AlphaFoldDB" id="A0A6F8T9M8"/>
<evidence type="ECO:0000313" key="1">
    <source>
        <dbReference type="EMBL" id="BCA96870.1"/>
    </source>
</evidence>
<organism evidence="1 2">
    <name type="scientific">Legionella antarctica</name>
    <dbReference type="NCBI Taxonomy" id="2708020"/>
    <lineage>
        <taxon>Bacteria</taxon>
        <taxon>Pseudomonadati</taxon>
        <taxon>Pseudomonadota</taxon>
        <taxon>Gammaproteobacteria</taxon>
        <taxon>Legionellales</taxon>
        <taxon>Legionellaceae</taxon>
        <taxon>Legionella</taxon>
    </lineage>
</organism>
<dbReference type="EMBL" id="AP022839">
    <property type="protein sequence ID" value="BCA96870.1"/>
    <property type="molecule type" value="Genomic_DNA"/>
</dbReference>
<name>A0A6F8T9M8_9GAMM</name>
<protein>
    <submittedName>
        <fullName evidence="1">Uncharacterized protein</fullName>
    </submittedName>
</protein>
<proteinExistence type="predicted"/>
<sequence length="121" mass="14215">MCPENRAYIRNCEHQSFYLAALLRQENIPATVYDIEDINHTVVVTKYFLIDPWMGRIFSRSGTDLFEFYNSSLDMKASWLNKLLSNKEFTYSERLSKRILKYDLAHQETDTIANVGCCIIF</sequence>